<dbReference type="EMBL" id="BAAATK010000005">
    <property type="protein sequence ID" value="GAA2426284.1"/>
    <property type="molecule type" value="Genomic_DNA"/>
</dbReference>
<evidence type="ECO:0008006" key="5">
    <source>
        <dbReference type="Google" id="ProtNLM"/>
    </source>
</evidence>
<feature type="region of interest" description="Disordered" evidence="1">
    <location>
        <begin position="31"/>
        <end position="125"/>
    </location>
</feature>
<dbReference type="Proteomes" id="UP001500460">
    <property type="component" value="Unassembled WGS sequence"/>
</dbReference>
<feature type="chain" id="PRO_5047004570" description="Secreted protein" evidence="2">
    <location>
        <begin position="33"/>
        <end position="129"/>
    </location>
</feature>
<feature type="compositionally biased region" description="Pro residues" evidence="1">
    <location>
        <begin position="89"/>
        <end position="103"/>
    </location>
</feature>
<gene>
    <name evidence="3" type="ORF">GCM10010421_11710</name>
</gene>
<feature type="signal peptide" evidence="2">
    <location>
        <begin position="1"/>
        <end position="32"/>
    </location>
</feature>
<keyword evidence="4" id="KW-1185">Reference proteome</keyword>
<keyword evidence="2" id="KW-0732">Signal</keyword>
<proteinExistence type="predicted"/>
<accession>A0ABP5WFL3</accession>
<reference evidence="4" key="1">
    <citation type="journal article" date="2019" name="Int. J. Syst. Evol. Microbiol.">
        <title>The Global Catalogue of Microorganisms (GCM) 10K type strain sequencing project: providing services to taxonomists for standard genome sequencing and annotation.</title>
        <authorList>
            <consortium name="The Broad Institute Genomics Platform"/>
            <consortium name="The Broad Institute Genome Sequencing Center for Infectious Disease"/>
            <person name="Wu L."/>
            <person name="Ma J."/>
        </authorList>
    </citation>
    <scope>NUCLEOTIDE SEQUENCE [LARGE SCALE GENOMIC DNA]</scope>
    <source>
        <strain evidence="4">JCM 6922</strain>
    </source>
</reference>
<dbReference type="RefSeq" id="WP_344600259.1">
    <property type="nucleotide sequence ID" value="NZ_BAAATK010000005.1"/>
</dbReference>
<evidence type="ECO:0000313" key="3">
    <source>
        <dbReference type="EMBL" id="GAA2426284.1"/>
    </source>
</evidence>
<protein>
    <recommendedName>
        <fullName evidence="5">Secreted protein</fullName>
    </recommendedName>
</protein>
<evidence type="ECO:0000256" key="2">
    <source>
        <dbReference type="SAM" id="SignalP"/>
    </source>
</evidence>
<comment type="caution">
    <text evidence="3">The sequence shown here is derived from an EMBL/GenBank/DDBJ whole genome shotgun (WGS) entry which is preliminary data.</text>
</comment>
<sequence length="129" mass="13526">MRGTTVRIAVAFLAVVLFSLQFSSLTASFASAHTTSRTLAEPGANPSAKAQRDEHANCQKSGTLGDPTGPLRVRDRHRTTDCAAESPDRPLPGPCAPAAPEPAAPHAAYDSTPRRPAAHSPAALQVFRC</sequence>
<name>A0ABP5WFL3_9ACTN</name>
<organism evidence="3 4">
    <name type="scientific">Streptomyces glaucus</name>
    <dbReference type="NCBI Taxonomy" id="284029"/>
    <lineage>
        <taxon>Bacteria</taxon>
        <taxon>Bacillati</taxon>
        <taxon>Actinomycetota</taxon>
        <taxon>Actinomycetes</taxon>
        <taxon>Kitasatosporales</taxon>
        <taxon>Streptomycetaceae</taxon>
        <taxon>Streptomyces</taxon>
    </lineage>
</organism>
<evidence type="ECO:0000313" key="4">
    <source>
        <dbReference type="Proteomes" id="UP001500460"/>
    </source>
</evidence>
<evidence type="ECO:0000256" key="1">
    <source>
        <dbReference type="SAM" id="MobiDB-lite"/>
    </source>
</evidence>